<evidence type="ECO:0000256" key="1">
    <source>
        <dbReference type="SAM" id="Coils"/>
    </source>
</evidence>
<feature type="compositionally biased region" description="Polar residues" evidence="2">
    <location>
        <begin position="54"/>
        <end position="68"/>
    </location>
</feature>
<keyword evidence="4" id="KW-1185">Reference proteome</keyword>
<evidence type="ECO:0000313" key="3">
    <source>
        <dbReference type="EMBL" id="EAR96545.2"/>
    </source>
</evidence>
<proteinExistence type="predicted"/>
<sequence>MLKFLKLKKKFFRTPPLSQIIKNKNYHYQIKILILNFLRIFLLMDNVQMTNDSTNCSTASEGQNSSKEQLSSGNQGSQSGQPQEASYTNQTQALKSSSSTSLTSQEEIQYLKQENQALANKQSEFSKTIVEHEETIAQQKKLIEQILEENKQFEQILAEQNKEFKQILAEQNKQFEQILAEQNKQFEQILAGKNKLEQILAEKNKLERILAEKNQAAEKNDIVAVNQQVQQIVVEKEKEIQSLSNLIAQQNTQNQQ</sequence>
<accession>I7LV30</accession>
<reference evidence="4" key="1">
    <citation type="journal article" date="2006" name="PLoS Biol.">
        <title>Macronuclear genome sequence of the ciliate Tetrahymena thermophila, a model eukaryote.</title>
        <authorList>
            <person name="Eisen J.A."/>
            <person name="Coyne R.S."/>
            <person name="Wu M."/>
            <person name="Wu D."/>
            <person name="Thiagarajan M."/>
            <person name="Wortman J.R."/>
            <person name="Badger J.H."/>
            <person name="Ren Q."/>
            <person name="Amedeo P."/>
            <person name="Jones K.M."/>
            <person name="Tallon L.J."/>
            <person name="Delcher A.L."/>
            <person name="Salzberg S.L."/>
            <person name="Silva J.C."/>
            <person name="Haas B.J."/>
            <person name="Majoros W.H."/>
            <person name="Farzad M."/>
            <person name="Carlton J.M."/>
            <person name="Smith R.K. Jr."/>
            <person name="Garg J."/>
            <person name="Pearlman R.E."/>
            <person name="Karrer K.M."/>
            <person name="Sun L."/>
            <person name="Manning G."/>
            <person name="Elde N.C."/>
            <person name="Turkewitz A.P."/>
            <person name="Asai D.J."/>
            <person name="Wilkes D.E."/>
            <person name="Wang Y."/>
            <person name="Cai H."/>
            <person name="Collins K."/>
            <person name="Stewart B.A."/>
            <person name="Lee S.R."/>
            <person name="Wilamowska K."/>
            <person name="Weinberg Z."/>
            <person name="Ruzzo W.L."/>
            <person name="Wloga D."/>
            <person name="Gaertig J."/>
            <person name="Frankel J."/>
            <person name="Tsao C.-C."/>
            <person name="Gorovsky M.A."/>
            <person name="Keeling P.J."/>
            <person name="Waller R.F."/>
            <person name="Patron N.J."/>
            <person name="Cherry J.M."/>
            <person name="Stover N.A."/>
            <person name="Krieger C.J."/>
            <person name="del Toro C."/>
            <person name="Ryder H.F."/>
            <person name="Williamson S.C."/>
            <person name="Barbeau R.A."/>
            <person name="Hamilton E.P."/>
            <person name="Orias E."/>
        </authorList>
    </citation>
    <scope>NUCLEOTIDE SEQUENCE [LARGE SCALE GENOMIC DNA]</scope>
    <source>
        <strain evidence="4">SB210</strain>
    </source>
</reference>
<keyword evidence="1" id="KW-0175">Coiled coil</keyword>
<evidence type="ECO:0000256" key="2">
    <source>
        <dbReference type="SAM" id="MobiDB-lite"/>
    </source>
</evidence>
<gene>
    <name evidence="3" type="ORF">TTHERM_00192140</name>
</gene>
<dbReference type="EMBL" id="GG662693">
    <property type="protein sequence ID" value="EAR96545.2"/>
    <property type="molecule type" value="Genomic_DNA"/>
</dbReference>
<feature type="compositionally biased region" description="Polar residues" evidence="2">
    <location>
        <begin position="82"/>
        <end position="95"/>
    </location>
</feature>
<dbReference type="GeneID" id="7824232"/>
<feature type="coiled-coil region" evidence="1">
    <location>
        <begin position="129"/>
        <end position="253"/>
    </location>
</feature>
<dbReference type="STRING" id="312017.I7LV30"/>
<dbReference type="KEGG" id="tet:TTHERM_00192140"/>
<evidence type="ECO:0000313" key="4">
    <source>
        <dbReference type="Proteomes" id="UP000009168"/>
    </source>
</evidence>
<organism evidence="3 4">
    <name type="scientific">Tetrahymena thermophila (strain SB210)</name>
    <dbReference type="NCBI Taxonomy" id="312017"/>
    <lineage>
        <taxon>Eukaryota</taxon>
        <taxon>Sar</taxon>
        <taxon>Alveolata</taxon>
        <taxon>Ciliophora</taxon>
        <taxon>Intramacronucleata</taxon>
        <taxon>Oligohymenophorea</taxon>
        <taxon>Hymenostomatida</taxon>
        <taxon>Tetrahymenina</taxon>
        <taxon>Tetrahymenidae</taxon>
        <taxon>Tetrahymena</taxon>
    </lineage>
</organism>
<protein>
    <submittedName>
        <fullName evidence="3">Uncharacterized protein</fullName>
    </submittedName>
</protein>
<dbReference type="RefSeq" id="XP_001016790.2">
    <property type="nucleotide sequence ID" value="XM_001016790.2"/>
</dbReference>
<dbReference type="Proteomes" id="UP000009168">
    <property type="component" value="Unassembled WGS sequence"/>
</dbReference>
<dbReference type="InParanoid" id="I7LV30"/>
<dbReference type="AlphaFoldDB" id="I7LV30"/>
<name>I7LV30_TETTS</name>
<feature type="compositionally biased region" description="Low complexity" evidence="2">
    <location>
        <begin position="69"/>
        <end position="81"/>
    </location>
</feature>
<feature type="region of interest" description="Disordered" evidence="2">
    <location>
        <begin position="54"/>
        <end position="100"/>
    </location>
</feature>